<protein>
    <submittedName>
        <fullName evidence="1">Uncharacterized protein</fullName>
    </submittedName>
</protein>
<sequence length="88" mass="10008">MRSSWFIITFPSVASPPSYNNVNGEGMRRPLEWEPRMKIVIGAARGITLIHSQFDGAARVITHNQPVSCGRTMIFLPRRKKLVLCFSY</sequence>
<accession>A0AAV2F2S5</accession>
<dbReference type="AlphaFoldDB" id="A0AAV2F2S5"/>
<dbReference type="EMBL" id="OZ034819">
    <property type="protein sequence ID" value="CAL1392434.1"/>
    <property type="molecule type" value="Genomic_DNA"/>
</dbReference>
<reference evidence="1 2" key="1">
    <citation type="submission" date="2024-04" db="EMBL/GenBank/DDBJ databases">
        <authorList>
            <person name="Fracassetti M."/>
        </authorList>
    </citation>
    <scope>NUCLEOTIDE SEQUENCE [LARGE SCALE GENOMIC DNA]</scope>
</reference>
<evidence type="ECO:0000313" key="2">
    <source>
        <dbReference type="Proteomes" id="UP001497516"/>
    </source>
</evidence>
<name>A0AAV2F2S5_9ROSI</name>
<organism evidence="1 2">
    <name type="scientific">Linum trigynum</name>
    <dbReference type="NCBI Taxonomy" id="586398"/>
    <lineage>
        <taxon>Eukaryota</taxon>
        <taxon>Viridiplantae</taxon>
        <taxon>Streptophyta</taxon>
        <taxon>Embryophyta</taxon>
        <taxon>Tracheophyta</taxon>
        <taxon>Spermatophyta</taxon>
        <taxon>Magnoliopsida</taxon>
        <taxon>eudicotyledons</taxon>
        <taxon>Gunneridae</taxon>
        <taxon>Pentapetalae</taxon>
        <taxon>rosids</taxon>
        <taxon>fabids</taxon>
        <taxon>Malpighiales</taxon>
        <taxon>Linaceae</taxon>
        <taxon>Linum</taxon>
    </lineage>
</organism>
<keyword evidence="2" id="KW-1185">Reference proteome</keyword>
<evidence type="ECO:0000313" key="1">
    <source>
        <dbReference type="EMBL" id="CAL1392434.1"/>
    </source>
</evidence>
<proteinExistence type="predicted"/>
<dbReference type="Proteomes" id="UP001497516">
    <property type="component" value="Chromosome 6"/>
</dbReference>
<gene>
    <name evidence="1" type="ORF">LTRI10_LOCUS33080</name>
</gene>